<keyword evidence="4" id="KW-1185">Reference proteome</keyword>
<dbReference type="InterPro" id="IPR050553">
    <property type="entry name" value="Thioredoxin_ResA/DsbE_sf"/>
</dbReference>
<dbReference type="SUPFAM" id="SSF52833">
    <property type="entry name" value="Thioredoxin-like"/>
    <property type="match status" value="1"/>
</dbReference>
<dbReference type="Pfam" id="PF00578">
    <property type="entry name" value="AhpC-TSA"/>
    <property type="match status" value="1"/>
</dbReference>
<protein>
    <submittedName>
        <fullName evidence="3">TlpA family protein disulfide reductase</fullName>
    </submittedName>
</protein>
<evidence type="ECO:0000313" key="3">
    <source>
        <dbReference type="EMBL" id="NVO86661.1"/>
    </source>
</evidence>
<reference evidence="3 4" key="1">
    <citation type="submission" date="2020-05" db="EMBL/GenBank/DDBJ databases">
        <title>Hymenobacter terrestris sp. nov. and Hymenobacter lapidiphilus sp. nov., isolated from regoliths in Antarctica.</title>
        <authorList>
            <person name="Sedlacek I."/>
            <person name="Pantucek R."/>
            <person name="Zeman M."/>
            <person name="Holochova P."/>
            <person name="Kralova S."/>
            <person name="Stankova E."/>
            <person name="Sedo O."/>
            <person name="Micenkova L."/>
            <person name="Svec P."/>
            <person name="Gupta V."/>
            <person name="Sood U."/>
            <person name="Korpole U.S."/>
            <person name="Lal R."/>
        </authorList>
    </citation>
    <scope>NUCLEOTIDE SEQUENCE [LARGE SCALE GENOMIC DNA]</scope>
    <source>
        <strain evidence="3 4">P5252</strain>
    </source>
</reference>
<dbReference type="InterPro" id="IPR036249">
    <property type="entry name" value="Thioredoxin-like_sf"/>
</dbReference>
<dbReference type="PANTHER" id="PTHR42852:SF17">
    <property type="entry name" value="THIOREDOXIN-LIKE PROTEIN HI_1115"/>
    <property type="match status" value="1"/>
</dbReference>
<organism evidence="3 4">
    <name type="scientific">Hymenobacter terrestris</name>
    <dbReference type="NCBI Taxonomy" id="2748310"/>
    <lineage>
        <taxon>Bacteria</taxon>
        <taxon>Pseudomonadati</taxon>
        <taxon>Bacteroidota</taxon>
        <taxon>Cytophagia</taxon>
        <taxon>Cytophagales</taxon>
        <taxon>Hymenobacteraceae</taxon>
        <taxon>Hymenobacter</taxon>
    </lineage>
</organism>
<evidence type="ECO:0000313" key="4">
    <source>
        <dbReference type="Proteomes" id="UP000626554"/>
    </source>
</evidence>
<dbReference type="PROSITE" id="PS51352">
    <property type="entry name" value="THIOREDOXIN_2"/>
    <property type="match status" value="1"/>
</dbReference>
<dbReference type="CDD" id="cd02966">
    <property type="entry name" value="TlpA_like_family"/>
    <property type="match status" value="1"/>
</dbReference>
<accession>A0ABX2Q6R7</accession>
<evidence type="ECO:0000259" key="2">
    <source>
        <dbReference type="PROSITE" id="PS51352"/>
    </source>
</evidence>
<evidence type="ECO:0000256" key="1">
    <source>
        <dbReference type="SAM" id="SignalP"/>
    </source>
</evidence>
<feature type="domain" description="Thioredoxin" evidence="2">
    <location>
        <begin position="96"/>
        <end position="242"/>
    </location>
</feature>
<keyword evidence="1" id="KW-0732">Signal</keyword>
<dbReference type="InterPro" id="IPR000866">
    <property type="entry name" value="AhpC/TSA"/>
</dbReference>
<dbReference type="InterPro" id="IPR013766">
    <property type="entry name" value="Thioredoxin_domain"/>
</dbReference>
<feature type="chain" id="PRO_5046207574" evidence="1">
    <location>
        <begin position="23"/>
        <end position="242"/>
    </location>
</feature>
<proteinExistence type="predicted"/>
<feature type="signal peptide" evidence="1">
    <location>
        <begin position="1"/>
        <end position="22"/>
    </location>
</feature>
<dbReference type="RefSeq" id="WP_176901393.1">
    <property type="nucleotide sequence ID" value="NZ_JABKAV010000098.1"/>
</dbReference>
<dbReference type="PANTHER" id="PTHR42852">
    <property type="entry name" value="THIOL:DISULFIDE INTERCHANGE PROTEIN DSBE"/>
    <property type="match status" value="1"/>
</dbReference>
<gene>
    <name evidence="3" type="ORF">HW556_17385</name>
</gene>
<name>A0ABX2Q6R7_9BACT</name>
<comment type="caution">
    <text evidence="3">The sequence shown here is derived from an EMBL/GenBank/DDBJ whole genome shotgun (WGS) entry which is preliminary data.</text>
</comment>
<dbReference type="Proteomes" id="UP000626554">
    <property type="component" value="Unassembled WGS sequence"/>
</dbReference>
<dbReference type="EMBL" id="JABKAV010000098">
    <property type="protein sequence ID" value="NVO86661.1"/>
    <property type="molecule type" value="Genomic_DNA"/>
</dbReference>
<dbReference type="Gene3D" id="3.40.30.10">
    <property type="entry name" value="Glutaredoxin"/>
    <property type="match status" value="1"/>
</dbReference>
<sequence>MRFQKKLVLLLLAAGLTTAAQAQQTVRYQVGKARYTKVQLDSLVAVREQLIRAKMPDFQFVAQTISTETRGDTLLHQMKLMAGNAAVIANMAGYQKFVGQLLPPFELRTLAGQIMRSADLRGQPLIINMCFTSCPPCVAEMPALNQFKAENPGANYVSMTYESPAKVTEFLKKHPFSFTHIPDAKAYCEQFTTSYPLTIFVDKSGVVQRINQGLPIRYDAANKRPGTEADMTGFREAWQAIR</sequence>